<protein>
    <submittedName>
        <fullName evidence="2">GNAT family N-acetyltransferase</fullName>
    </submittedName>
</protein>
<sequence>MDPGPGPGPDPQPLRLEEVTPDNVGAAIALKVRPDQERFVSPVAQSLAEAYPRPDTAWPRLVYDGDELVGFVMAFFDIRFDPENPDDRPRSGLWRLNIADGKQRRGYGRFAVEAVRDEIRRRGRTRLVTVTWAEGEGGPEPFYLGLGFRRTGEMSGDQIVGELDLDA</sequence>
<dbReference type="Pfam" id="PF00583">
    <property type="entry name" value="Acetyltransf_1"/>
    <property type="match status" value="1"/>
</dbReference>
<organism evidence="2 3">
    <name type="scientific">Streptomyces phaeochromogenes</name>
    <dbReference type="NCBI Taxonomy" id="1923"/>
    <lineage>
        <taxon>Bacteria</taxon>
        <taxon>Bacillati</taxon>
        <taxon>Actinomycetota</taxon>
        <taxon>Actinomycetes</taxon>
        <taxon>Kitasatosporales</taxon>
        <taxon>Streptomycetaceae</taxon>
        <taxon>Streptomyces</taxon>
        <taxon>Streptomyces phaeochromogenes group</taxon>
    </lineage>
</organism>
<accession>A0ABZ1HU63</accession>
<feature type="domain" description="N-acetyltransferase" evidence="1">
    <location>
        <begin position="14"/>
        <end position="166"/>
    </location>
</feature>
<dbReference type="Gene3D" id="1.10.287.900">
    <property type="entry name" value="The crystal structure of the spermine/spermidine acetyltransferase from enterococcus faecali"/>
    <property type="match status" value="1"/>
</dbReference>
<dbReference type="CDD" id="cd04301">
    <property type="entry name" value="NAT_SF"/>
    <property type="match status" value="1"/>
</dbReference>
<gene>
    <name evidence="2" type="ORF">OHB35_19865</name>
</gene>
<proteinExistence type="predicted"/>
<dbReference type="SUPFAM" id="SSF55729">
    <property type="entry name" value="Acyl-CoA N-acyltransferases (Nat)"/>
    <property type="match status" value="1"/>
</dbReference>
<reference evidence="2 3" key="1">
    <citation type="submission" date="2022-10" db="EMBL/GenBank/DDBJ databases">
        <title>The complete genomes of actinobacterial strains from the NBC collection.</title>
        <authorList>
            <person name="Joergensen T.S."/>
            <person name="Alvarez Arevalo M."/>
            <person name="Sterndorff E.B."/>
            <person name="Faurdal D."/>
            <person name="Vuksanovic O."/>
            <person name="Mourched A.-S."/>
            <person name="Charusanti P."/>
            <person name="Shaw S."/>
            <person name="Blin K."/>
            <person name="Weber T."/>
        </authorList>
    </citation>
    <scope>NUCLEOTIDE SEQUENCE [LARGE SCALE GENOMIC DNA]</scope>
    <source>
        <strain evidence="2 3">NBC 01752</strain>
    </source>
</reference>
<evidence type="ECO:0000313" key="3">
    <source>
        <dbReference type="Proteomes" id="UP001340816"/>
    </source>
</evidence>
<evidence type="ECO:0000259" key="1">
    <source>
        <dbReference type="PROSITE" id="PS51186"/>
    </source>
</evidence>
<name>A0ABZ1HU63_STRPH</name>
<dbReference type="EMBL" id="CP109135">
    <property type="protein sequence ID" value="WSD21579.1"/>
    <property type="molecule type" value="Genomic_DNA"/>
</dbReference>
<keyword evidence="3" id="KW-1185">Reference proteome</keyword>
<dbReference type="InterPro" id="IPR016181">
    <property type="entry name" value="Acyl_CoA_acyltransferase"/>
</dbReference>
<dbReference type="PROSITE" id="PS51186">
    <property type="entry name" value="GNAT"/>
    <property type="match status" value="1"/>
</dbReference>
<dbReference type="Gene3D" id="3.40.630.30">
    <property type="match status" value="1"/>
</dbReference>
<dbReference type="InterPro" id="IPR027455">
    <property type="entry name" value="Sper_AcTfrase_N"/>
</dbReference>
<dbReference type="InterPro" id="IPR000182">
    <property type="entry name" value="GNAT_dom"/>
</dbReference>
<evidence type="ECO:0000313" key="2">
    <source>
        <dbReference type="EMBL" id="WSD21579.1"/>
    </source>
</evidence>
<dbReference type="Proteomes" id="UP001340816">
    <property type="component" value="Chromosome"/>
</dbReference>